<name>A0ABR9T9P6_9SPHI</name>
<comment type="caution">
    <text evidence="2">The sequence shown here is derived from an EMBL/GenBank/DDBJ whole genome shotgun (WGS) entry which is preliminary data.</text>
</comment>
<keyword evidence="3" id="KW-1185">Reference proteome</keyword>
<organism evidence="2 3">
    <name type="scientific">Sphingobacterium pedocola</name>
    <dbReference type="NCBI Taxonomy" id="2082722"/>
    <lineage>
        <taxon>Bacteria</taxon>
        <taxon>Pseudomonadati</taxon>
        <taxon>Bacteroidota</taxon>
        <taxon>Sphingobacteriia</taxon>
        <taxon>Sphingobacteriales</taxon>
        <taxon>Sphingobacteriaceae</taxon>
        <taxon>Sphingobacterium</taxon>
    </lineage>
</organism>
<accession>A0ABR9T9P6</accession>
<feature type="signal peptide" evidence="1">
    <location>
        <begin position="1"/>
        <end position="24"/>
    </location>
</feature>
<evidence type="ECO:0000313" key="3">
    <source>
        <dbReference type="Proteomes" id="UP000618319"/>
    </source>
</evidence>
<proteinExistence type="predicted"/>
<evidence type="ECO:0000313" key="2">
    <source>
        <dbReference type="EMBL" id="MBE8722071.1"/>
    </source>
</evidence>
<reference evidence="2 3" key="1">
    <citation type="submission" date="2018-02" db="EMBL/GenBank/DDBJ databases">
        <title>Sphingobacterium KA21.</title>
        <authorList>
            <person name="Vasarhelyi B.M."/>
            <person name="Deshmukh S."/>
            <person name="Balint B."/>
            <person name="Kukolya J."/>
        </authorList>
    </citation>
    <scope>NUCLEOTIDE SEQUENCE [LARGE SCALE GENOMIC DNA]</scope>
    <source>
        <strain evidence="2 3">Ka21</strain>
    </source>
</reference>
<protein>
    <recommendedName>
        <fullName evidence="4">Peptidoglycan-binding protein LysM</fullName>
    </recommendedName>
</protein>
<gene>
    <name evidence="2" type="ORF">C4F40_15185</name>
</gene>
<keyword evidence="1" id="KW-0732">Signal</keyword>
<dbReference type="RefSeq" id="WP_196939984.1">
    <property type="nucleotide sequence ID" value="NZ_MU158690.1"/>
</dbReference>
<sequence>MKNNMLILVAVVAALVSTTDLANAQSRDVTVSVELKDVLSAGGIGDGGTAAGANAVDFLFDNVNKYNTTQTQTIADQVRVLSTKSYVVNLKAQTPTFVSTTSSATLPLDILKVSASKTGANAFGDVITPTTLDQLIVSQSVATLDQGYDFKYEIAPNQTLIEADKEKYNVVLTYTVSAQ</sequence>
<feature type="chain" id="PRO_5047249662" description="Peptidoglycan-binding protein LysM" evidence="1">
    <location>
        <begin position="25"/>
        <end position="179"/>
    </location>
</feature>
<evidence type="ECO:0000256" key="1">
    <source>
        <dbReference type="SAM" id="SignalP"/>
    </source>
</evidence>
<dbReference type="EMBL" id="PSKQ01000022">
    <property type="protein sequence ID" value="MBE8722071.1"/>
    <property type="molecule type" value="Genomic_DNA"/>
</dbReference>
<evidence type="ECO:0008006" key="4">
    <source>
        <dbReference type="Google" id="ProtNLM"/>
    </source>
</evidence>
<dbReference type="Proteomes" id="UP000618319">
    <property type="component" value="Unassembled WGS sequence"/>
</dbReference>